<comment type="caution">
    <text evidence="1">The sequence shown here is derived from an EMBL/GenBank/DDBJ whole genome shotgun (WGS) entry which is preliminary data.</text>
</comment>
<dbReference type="EMBL" id="JAAAID010004623">
    <property type="protein sequence ID" value="KAF9992566.1"/>
    <property type="molecule type" value="Genomic_DNA"/>
</dbReference>
<reference evidence="1" key="1">
    <citation type="journal article" date="2020" name="Fungal Divers.">
        <title>Resolving the Mortierellaceae phylogeny through synthesis of multi-gene phylogenetics and phylogenomics.</title>
        <authorList>
            <person name="Vandepol N."/>
            <person name="Liber J."/>
            <person name="Desiro A."/>
            <person name="Na H."/>
            <person name="Kennedy M."/>
            <person name="Barry K."/>
            <person name="Grigoriev I.V."/>
            <person name="Miller A.N."/>
            <person name="O'Donnell K."/>
            <person name="Stajich J.E."/>
            <person name="Bonito G."/>
        </authorList>
    </citation>
    <scope>NUCLEOTIDE SEQUENCE</scope>
    <source>
        <strain evidence="1">NRRL 2769</strain>
    </source>
</reference>
<proteinExistence type="predicted"/>
<dbReference type="InterPro" id="IPR038765">
    <property type="entry name" value="Papain-like_cys_pep_sf"/>
</dbReference>
<gene>
    <name evidence="1" type="ORF">BGZ80_008504</name>
</gene>
<keyword evidence="2" id="KW-1185">Reference proteome</keyword>
<dbReference type="SUPFAM" id="SSF54001">
    <property type="entry name" value="Cysteine proteinases"/>
    <property type="match status" value="1"/>
</dbReference>
<sequence>MAACAFVERSIFSLPWQRSQTGRDLLKLSESKPDKNSKGFAETDLFIKGFKELLTWLKMCHEEKHDPAFTSWIIRILETTPGIMHYSFISSFSADVQVQVQDLYCLTNEHWLDDNIIWRIYQYFEISYQDQELQRPVMIPYDRMRVWRAHVDTPGDWDNEYRWDWMKGVITGDKRERVFTVVYMENHW</sequence>
<dbReference type="Proteomes" id="UP000703661">
    <property type="component" value="Unassembled WGS sequence"/>
</dbReference>
<feature type="non-terminal residue" evidence="1">
    <location>
        <position position="188"/>
    </location>
</feature>
<evidence type="ECO:0000313" key="2">
    <source>
        <dbReference type="Proteomes" id="UP000703661"/>
    </source>
</evidence>
<accession>A0A9P6SQY2</accession>
<protein>
    <submittedName>
        <fullName evidence="1">Uncharacterized protein</fullName>
    </submittedName>
</protein>
<dbReference type="AlphaFoldDB" id="A0A9P6SQY2"/>
<evidence type="ECO:0000313" key="1">
    <source>
        <dbReference type="EMBL" id="KAF9992566.1"/>
    </source>
</evidence>
<dbReference type="Gene3D" id="3.40.395.10">
    <property type="entry name" value="Adenoviral Proteinase, Chain A"/>
    <property type="match status" value="1"/>
</dbReference>
<organism evidence="1 2">
    <name type="scientific">Entomortierella chlamydospora</name>
    <dbReference type="NCBI Taxonomy" id="101097"/>
    <lineage>
        <taxon>Eukaryota</taxon>
        <taxon>Fungi</taxon>
        <taxon>Fungi incertae sedis</taxon>
        <taxon>Mucoromycota</taxon>
        <taxon>Mortierellomycotina</taxon>
        <taxon>Mortierellomycetes</taxon>
        <taxon>Mortierellales</taxon>
        <taxon>Mortierellaceae</taxon>
        <taxon>Entomortierella</taxon>
    </lineage>
</organism>
<name>A0A9P6SQY2_9FUNG</name>